<feature type="region of interest" description="Disordered" evidence="1">
    <location>
        <begin position="1"/>
        <end position="44"/>
    </location>
</feature>
<evidence type="ECO:0000259" key="2">
    <source>
        <dbReference type="Pfam" id="PF15084"/>
    </source>
</evidence>
<dbReference type="PANTHER" id="PTHR33667">
    <property type="entry name" value="SI:DKEY-57N24.6"/>
    <property type="match status" value="1"/>
</dbReference>
<dbReference type="InterPro" id="IPR027876">
    <property type="entry name" value="DUF4550"/>
</dbReference>
<sequence>MEANENASETETASEQNSELAQGSLSEEGALDETKSTTKLLSPSPLPKEGYDVTFTVAIAMAVPTVYEEFEGQVLPSADQNDESNQKGLIQKRTIDSPRAQNYYHLEYYLLPDDVEPMKIDVVTYGVAVKVFMEKQDAKVIKTWQDGDITWFAWAHSHTVTVTKEKLMSMFKHTVLLKIWDSKEKCSTRARFDRPKAFRLPQAKPGEKPEDIGGVKALVVKQMKHYLLQQPKKGHPVRSLPTKVSAQNLAYIKMHGGVNKLDRPERETLSANTKVLVAVPNKDGQEGRGFDHLSQLAGPDIPSPKSTPSGKKPAANKKDNKGKVLQKVISKDDREKKTEAEQAKALAEHIKKHGICNIPLRLALLFGDSKLVTSRLHTPTAGIEDMFLGVSLNIPLLSTELNQELNPMMIRVDYASCLPNTPISYDKLEQRCHPVYCKYKFFTQPEYVTPGKQHAQNIYWEDTNVVLLGMLEQSHLLEFLNGPPMEIEVHDRDRKPETVSIRPALFGDDLEDEKISNVGTVESRRTLYNPFHGRDKPWDPYGVAKVNLSELLLGHKFLHLRVPITNCAIPDILGADQDYSGKLIGLAGAVDGPVDGPLPAGHYLENSSMLKVKIELAQPIISPANVVAKEIIPTSRECPFNRIIFMFDYENLEMLHNVQTLVMSFNAKALDLDSMPQHVIDAALSTYKLSVVQQDSLDLDIITGFHVLDGERHIFVLEGLKDGAITTLWEALPQQEDSDIQVLYNSNLSFSRRMYGALDVDLCRVKLHEPLRLIVEQPLLYVRDMVFRPCFDALIKLDQMKKVAKMTDVVRNNLFPTVEMVVTMSREFGVPFTQMDLDELNPAEEEDRVMEEQSPGFMQYTDEPRRQWKSIDNFNERYIEQLNTGRKRQNFVAANIMDVHSKSAARHAENLKTKKPHISVDVDPAYNYSIQKLNTTEYAKEKLRQYLREIDPNARYAYNQEFLSGMFCPVNLEQEKKDLNAADHAMWRTDAGWIFPGMKSVEESNKHPHRPNSARIDELKRDWVENSLHANIFKSPVGREHYPWVRRHEDLNLFSRPPPNFGNEITRSINLPWLQEFEEKKALQAKQQEEWQSRVVVDDNRQYFHRLLPETEMRMQGFYSSNQLDRLKGLLKDPVRRKALQFSGPVNSIPPLAVVNNPLVDTVAREQGVHLYPAIPDDVHPKFTGYNPGNDFRQLNHPNNFIPCYDYEHEKFKTLKGQDFNIYHKTRSKFSKRPIFSLLPEERDNHLFRSGVFSPYYQPLPPLGQRSLTEPAMSGHFQIEPTNMSASNDTEGDTTSGLHENNESLEATSLEVQPPTLTDGIPQQITLLA</sequence>
<feature type="compositionally biased region" description="Polar residues" evidence="1">
    <location>
        <begin position="16"/>
        <end position="25"/>
    </location>
</feature>
<feature type="compositionally biased region" description="Polar residues" evidence="1">
    <location>
        <begin position="1280"/>
        <end position="1300"/>
    </location>
</feature>
<evidence type="ECO:0000256" key="1">
    <source>
        <dbReference type="SAM" id="MobiDB-lite"/>
    </source>
</evidence>
<dbReference type="Proteomes" id="UP001497497">
    <property type="component" value="Unassembled WGS sequence"/>
</dbReference>
<feature type="region of interest" description="Disordered" evidence="1">
    <location>
        <begin position="1279"/>
        <end position="1300"/>
    </location>
</feature>
<dbReference type="EMBL" id="CAXITT010000509">
    <property type="protein sequence ID" value="CAL1542846.1"/>
    <property type="molecule type" value="Genomic_DNA"/>
</dbReference>
<accession>A0AAV2I8G4</accession>
<keyword evidence="4" id="KW-1185">Reference proteome</keyword>
<dbReference type="PANTHER" id="PTHR33667:SF7">
    <property type="entry name" value="RIKEN CDNA 1810020O05 GENE"/>
    <property type="match status" value="1"/>
</dbReference>
<feature type="region of interest" description="Disordered" evidence="1">
    <location>
        <begin position="280"/>
        <end position="323"/>
    </location>
</feature>
<evidence type="ECO:0000313" key="4">
    <source>
        <dbReference type="Proteomes" id="UP001497497"/>
    </source>
</evidence>
<protein>
    <recommendedName>
        <fullName evidence="2">DUF4550 domain-containing protein</fullName>
    </recommendedName>
</protein>
<dbReference type="Pfam" id="PF15084">
    <property type="entry name" value="DUF4550"/>
    <property type="match status" value="1"/>
</dbReference>
<feature type="compositionally biased region" description="Low complexity" evidence="1">
    <location>
        <begin position="303"/>
        <end position="313"/>
    </location>
</feature>
<proteinExistence type="predicted"/>
<organism evidence="3 4">
    <name type="scientific">Lymnaea stagnalis</name>
    <name type="common">Great pond snail</name>
    <name type="synonym">Helix stagnalis</name>
    <dbReference type="NCBI Taxonomy" id="6523"/>
    <lineage>
        <taxon>Eukaryota</taxon>
        <taxon>Metazoa</taxon>
        <taxon>Spiralia</taxon>
        <taxon>Lophotrochozoa</taxon>
        <taxon>Mollusca</taxon>
        <taxon>Gastropoda</taxon>
        <taxon>Heterobranchia</taxon>
        <taxon>Euthyneura</taxon>
        <taxon>Panpulmonata</taxon>
        <taxon>Hygrophila</taxon>
        <taxon>Lymnaeoidea</taxon>
        <taxon>Lymnaeidae</taxon>
        <taxon>Lymnaea</taxon>
    </lineage>
</organism>
<evidence type="ECO:0000313" key="3">
    <source>
        <dbReference type="EMBL" id="CAL1542846.1"/>
    </source>
</evidence>
<feature type="domain" description="DUF4550" evidence="2">
    <location>
        <begin position="102"/>
        <end position="197"/>
    </location>
</feature>
<name>A0AAV2I8G4_LYMST</name>
<feature type="compositionally biased region" description="Low complexity" evidence="1">
    <location>
        <begin position="1"/>
        <end position="15"/>
    </location>
</feature>
<gene>
    <name evidence="3" type="ORF">GSLYS_00016380001</name>
</gene>
<reference evidence="3 4" key="1">
    <citation type="submission" date="2024-04" db="EMBL/GenBank/DDBJ databases">
        <authorList>
            <consortium name="Genoscope - CEA"/>
            <person name="William W."/>
        </authorList>
    </citation>
    <scope>NUCLEOTIDE SEQUENCE [LARGE SCALE GENOMIC DNA]</scope>
</reference>
<comment type="caution">
    <text evidence="3">The sequence shown here is derived from an EMBL/GenBank/DDBJ whole genome shotgun (WGS) entry which is preliminary data.</text>
</comment>